<protein>
    <submittedName>
        <fullName evidence="3">Uncharacterized protein</fullName>
    </submittedName>
</protein>
<dbReference type="AlphaFoldDB" id="A0A8J7Y949"/>
<evidence type="ECO:0000256" key="2">
    <source>
        <dbReference type="SAM" id="Phobius"/>
    </source>
</evidence>
<dbReference type="Proteomes" id="UP000766550">
    <property type="component" value="Unassembled WGS sequence"/>
</dbReference>
<proteinExistence type="predicted"/>
<keyword evidence="2" id="KW-0472">Membrane</keyword>
<reference evidence="3 4" key="1">
    <citation type="submission" date="2021-06" db="EMBL/GenBank/DDBJ databases">
        <title>New haloarchaea isolates fom saline soil.</title>
        <authorList>
            <person name="Duran-Viseras A."/>
            <person name="Sanchez-Porro C.S."/>
            <person name="Ventosa A."/>
        </authorList>
    </citation>
    <scope>NUCLEOTIDE SEQUENCE [LARGE SCALE GENOMIC DNA]</scope>
    <source>
        <strain evidence="3 4">JCM 183640</strain>
    </source>
</reference>
<dbReference type="EMBL" id="JAHQXF010000001">
    <property type="protein sequence ID" value="MBV0923979.1"/>
    <property type="molecule type" value="Genomic_DNA"/>
</dbReference>
<organism evidence="3 4">
    <name type="scientific">Haloarcula limicola</name>
    <dbReference type="NCBI Taxonomy" id="1429915"/>
    <lineage>
        <taxon>Archaea</taxon>
        <taxon>Methanobacteriati</taxon>
        <taxon>Methanobacteriota</taxon>
        <taxon>Stenosarchaea group</taxon>
        <taxon>Halobacteria</taxon>
        <taxon>Halobacteriales</taxon>
        <taxon>Haloarculaceae</taxon>
        <taxon>Haloarcula</taxon>
    </lineage>
</organism>
<name>A0A8J7Y949_9EURY</name>
<evidence type="ECO:0000313" key="3">
    <source>
        <dbReference type="EMBL" id="MBV0923979.1"/>
    </source>
</evidence>
<keyword evidence="2" id="KW-1133">Transmembrane helix</keyword>
<keyword evidence="2" id="KW-0812">Transmembrane</keyword>
<accession>A0A8J7Y949</accession>
<keyword evidence="4" id="KW-1185">Reference proteome</keyword>
<sequence length="122" mass="13181">MSCSLSNSPEREPSEAGAPSGRRPSQNWRPTVVHGALLWALLLAVGTPVPTGHPLSLGVSLVTVFAAPILPVALFFDYRQARRVGTCDPGLVAYFHNLAWDVRTLLTRGDPLGSARRQFDTC</sequence>
<dbReference type="OrthoDB" id="221229at2157"/>
<comment type="caution">
    <text evidence="3">The sequence shown here is derived from an EMBL/GenBank/DDBJ whole genome shotgun (WGS) entry which is preliminary data.</text>
</comment>
<feature type="transmembrane region" description="Helical" evidence="2">
    <location>
        <begin position="31"/>
        <end position="49"/>
    </location>
</feature>
<feature type="transmembrane region" description="Helical" evidence="2">
    <location>
        <begin position="55"/>
        <end position="76"/>
    </location>
</feature>
<evidence type="ECO:0000256" key="1">
    <source>
        <dbReference type="SAM" id="MobiDB-lite"/>
    </source>
</evidence>
<gene>
    <name evidence="3" type="ORF">KTS45_07155</name>
</gene>
<dbReference type="RefSeq" id="WP_162317062.1">
    <property type="nucleotide sequence ID" value="NZ_JAHQXF010000001.1"/>
</dbReference>
<evidence type="ECO:0000313" key="4">
    <source>
        <dbReference type="Proteomes" id="UP000766550"/>
    </source>
</evidence>
<feature type="region of interest" description="Disordered" evidence="1">
    <location>
        <begin position="1"/>
        <end position="27"/>
    </location>
</feature>